<keyword evidence="3" id="KW-1185">Reference proteome</keyword>
<proteinExistence type="predicted"/>
<dbReference type="InterPro" id="IPR036271">
    <property type="entry name" value="Tet_transcr_reg_TetR-rel_C_sf"/>
</dbReference>
<evidence type="ECO:0000259" key="1">
    <source>
        <dbReference type="Pfam" id="PF17937"/>
    </source>
</evidence>
<dbReference type="SUPFAM" id="SSF46689">
    <property type="entry name" value="Homeodomain-like"/>
    <property type="match status" value="1"/>
</dbReference>
<reference evidence="2" key="1">
    <citation type="journal article" date="2021" name="Nat. Microbiol.">
        <title>Cocultivation of an ultrasmall environmental parasitic bacterium with lytic ability against bacteria associated with wastewater foams.</title>
        <authorList>
            <person name="Batinovic S."/>
            <person name="Rose J.J.A."/>
            <person name="Ratcliffe J."/>
            <person name="Seviour R.J."/>
            <person name="Petrovski S."/>
        </authorList>
    </citation>
    <scope>NUCLEOTIDE SEQUENCE</scope>
    <source>
        <strain evidence="2">JR1</strain>
    </source>
</reference>
<protein>
    <recommendedName>
        <fullName evidence="1">TetR transcriptional regulator CgmR-like C-terminal domain-containing protein</fullName>
    </recommendedName>
</protein>
<organism evidence="2 3">
    <name type="scientific">Candidatus Mycosynbacter amalyticus</name>
    <dbReference type="NCBI Taxonomy" id="2665156"/>
    <lineage>
        <taxon>Bacteria</taxon>
        <taxon>Candidatus Saccharimonadota</taxon>
        <taxon>Candidatus Saccharimonadota incertae sedis</taxon>
        <taxon>Candidatus Mycosynbacter</taxon>
    </lineage>
</organism>
<dbReference type="Gene3D" id="1.10.357.10">
    <property type="entry name" value="Tetracycline Repressor, domain 2"/>
    <property type="match status" value="1"/>
</dbReference>
<dbReference type="RefSeq" id="WP_260763591.1">
    <property type="nucleotide sequence ID" value="NZ_CP045921.1"/>
</dbReference>
<dbReference type="Proteomes" id="UP001059824">
    <property type="component" value="Chromosome"/>
</dbReference>
<dbReference type="SUPFAM" id="SSF48498">
    <property type="entry name" value="Tetracyclin repressor-like, C-terminal domain"/>
    <property type="match status" value="1"/>
</dbReference>
<dbReference type="EMBL" id="CP045921">
    <property type="protein sequence ID" value="QHN42325.1"/>
    <property type="molecule type" value="Genomic_DNA"/>
</dbReference>
<dbReference type="AlphaFoldDB" id="A0A857MKP0"/>
<dbReference type="KEGG" id="mama:GII36_00430"/>
<evidence type="ECO:0000313" key="2">
    <source>
        <dbReference type="EMBL" id="QHN42325.1"/>
    </source>
</evidence>
<evidence type="ECO:0000313" key="3">
    <source>
        <dbReference type="Proteomes" id="UP001059824"/>
    </source>
</evidence>
<gene>
    <name evidence="2" type="ORF">GII36_00430</name>
</gene>
<sequence>MIQKKDIIKAAQERIKNGETVSLDSVARDIGLTKAGLVHHYPTKKSLMMGLVNDVVERWQLMLDATPAKPNAEDRMMTYLRYAMSDEIDSSDFAFMADYKLKDELYAKWAKQIEAWFNFYDITDITRRSALMTVRLIADGAWFDRGLGMLNISVEERQSILDVSEKILKEGVK</sequence>
<accession>A0A857MKP0</accession>
<feature type="domain" description="TetR transcriptional regulator CgmR-like C-terminal" evidence="1">
    <location>
        <begin position="78"/>
        <end position="162"/>
    </location>
</feature>
<name>A0A857MKP0_9BACT</name>
<dbReference type="InterPro" id="IPR009057">
    <property type="entry name" value="Homeodomain-like_sf"/>
</dbReference>
<dbReference type="InterPro" id="IPR041479">
    <property type="entry name" value="TetR_CgmR_C"/>
</dbReference>
<dbReference type="Pfam" id="PF17937">
    <property type="entry name" value="TetR_C_28"/>
    <property type="match status" value="1"/>
</dbReference>